<dbReference type="RefSeq" id="YP_004376253.1">
    <property type="nucleotide sequence ID" value="NC_015398.1"/>
</dbReference>
<dbReference type="Proteomes" id="UP000203549">
    <property type="component" value="Segment"/>
</dbReference>
<name>F4ZKS2_9BBAC</name>
<feature type="transmembrane region" description="Helical" evidence="1">
    <location>
        <begin position="20"/>
        <end position="42"/>
    </location>
</feature>
<protein>
    <submittedName>
        <fullName evidence="2">Uncharacterized protein</fullName>
    </submittedName>
</protein>
<dbReference type="GeneID" id="10722926"/>
<evidence type="ECO:0000256" key="1">
    <source>
        <dbReference type="SAM" id="Phobius"/>
    </source>
</evidence>
<organism evidence="2 3">
    <name type="scientific">Clostera anachoreta granulovirus</name>
    <dbReference type="NCBI Taxonomy" id="283675"/>
    <lineage>
        <taxon>Viruses</taxon>
        <taxon>Viruses incertae sedis</taxon>
        <taxon>Naldaviricetes</taxon>
        <taxon>Lefavirales</taxon>
        <taxon>Baculoviridae</taxon>
        <taxon>Betabaculovirus</taxon>
        <taxon>Betabaculovirus clanachoretae</taxon>
    </lineage>
</organism>
<evidence type="ECO:0000313" key="3">
    <source>
        <dbReference type="Proteomes" id="UP000203549"/>
    </source>
</evidence>
<dbReference type="KEGG" id="vg:10722926"/>
<accession>F4ZKS2</accession>
<keyword evidence="1" id="KW-1133">Transmembrane helix</keyword>
<keyword evidence="3" id="KW-1185">Reference proteome</keyword>
<dbReference type="EMBL" id="HQ116624">
    <property type="protein sequence ID" value="AEB00333.1"/>
    <property type="molecule type" value="Genomic_DNA"/>
</dbReference>
<proteinExistence type="predicted"/>
<keyword evidence="1" id="KW-0812">Transmembrane</keyword>
<sequence>MEDLDQLDKLLRDNGVFLRQVVLVVIGITLTLIVCALFYAIVLQNYNANRSDEISRIRIVGV</sequence>
<keyword evidence="1" id="KW-0472">Membrane</keyword>
<evidence type="ECO:0000313" key="2">
    <source>
        <dbReference type="EMBL" id="AEB00333.1"/>
    </source>
</evidence>
<reference evidence="2 3" key="1">
    <citation type="journal article" date="2011" name="Arch. Virol.">
        <title>Genomic sequencing and analysis of Clostera anachoreta granulovirus.</title>
        <authorList>
            <person name="Liang Z."/>
            <person name="Zhang X."/>
            <person name="Yin X."/>
            <person name="Cao S."/>
            <person name="Xu F."/>
        </authorList>
    </citation>
    <scope>NUCLEOTIDE SEQUENCE [LARGE SCALE GENOMIC DNA]</scope>
    <source>
        <strain evidence="2">ClanGV-HBHN</strain>
    </source>
</reference>